<dbReference type="EMBL" id="NQVE01000054">
    <property type="protein sequence ID" value="RAL51110.1"/>
    <property type="molecule type" value="Genomic_DNA"/>
</dbReference>
<dbReference type="AlphaFoldDB" id="A0A328E0U5"/>
<reference evidence="1 2" key="1">
    <citation type="submission" date="2018-06" db="EMBL/GenBank/DDBJ databases">
        <title>The Genome of Cuscuta australis (Dodder) Provides Insight into the Evolution of Plant Parasitism.</title>
        <authorList>
            <person name="Liu H."/>
        </authorList>
    </citation>
    <scope>NUCLEOTIDE SEQUENCE [LARGE SCALE GENOMIC DNA]</scope>
    <source>
        <strain evidence="2">cv. Yunnan</strain>
        <tissue evidence="1">Vines</tissue>
    </source>
</reference>
<dbReference type="Proteomes" id="UP000249390">
    <property type="component" value="Unassembled WGS sequence"/>
</dbReference>
<sequence>MPLDPICKRCQTREEKQKDIYSLCIEEGRVYIFDATSHPFIITAAVSNVTVSALHNLLTKPSIQYTHIMFIYKYTCTTINKCQESLELRNSIAKLKQTDLLESRTKGSALSILLILI</sequence>
<proteinExistence type="predicted"/>
<gene>
    <name evidence="1" type="ORF">DM860_005466</name>
</gene>
<evidence type="ECO:0000313" key="2">
    <source>
        <dbReference type="Proteomes" id="UP000249390"/>
    </source>
</evidence>
<protein>
    <submittedName>
        <fullName evidence="1">Uncharacterized protein</fullName>
    </submittedName>
</protein>
<accession>A0A328E0U5</accession>
<keyword evidence="2" id="KW-1185">Reference proteome</keyword>
<evidence type="ECO:0000313" key="1">
    <source>
        <dbReference type="EMBL" id="RAL51110.1"/>
    </source>
</evidence>
<comment type="caution">
    <text evidence="1">The sequence shown here is derived from an EMBL/GenBank/DDBJ whole genome shotgun (WGS) entry which is preliminary data.</text>
</comment>
<name>A0A328E0U5_9ASTE</name>
<organism evidence="1 2">
    <name type="scientific">Cuscuta australis</name>
    <dbReference type="NCBI Taxonomy" id="267555"/>
    <lineage>
        <taxon>Eukaryota</taxon>
        <taxon>Viridiplantae</taxon>
        <taxon>Streptophyta</taxon>
        <taxon>Embryophyta</taxon>
        <taxon>Tracheophyta</taxon>
        <taxon>Spermatophyta</taxon>
        <taxon>Magnoliopsida</taxon>
        <taxon>eudicotyledons</taxon>
        <taxon>Gunneridae</taxon>
        <taxon>Pentapetalae</taxon>
        <taxon>asterids</taxon>
        <taxon>lamiids</taxon>
        <taxon>Solanales</taxon>
        <taxon>Convolvulaceae</taxon>
        <taxon>Cuscuteae</taxon>
        <taxon>Cuscuta</taxon>
        <taxon>Cuscuta subgen. Grammica</taxon>
        <taxon>Cuscuta sect. Cleistogrammica</taxon>
    </lineage>
</organism>